<feature type="domain" description="UspA" evidence="2">
    <location>
        <begin position="130"/>
        <end position="266"/>
    </location>
</feature>
<evidence type="ECO:0000259" key="2">
    <source>
        <dbReference type="Pfam" id="PF00582"/>
    </source>
</evidence>
<accession>A0A420EQQ7</accession>
<evidence type="ECO:0000256" key="1">
    <source>
        <dbReference type="ARBA" id="ARBA00008791"/>
    </source>
</evidence>
<evidence type="ECO:0000313" key="3">
    <source>
        <dbReference type="EMBL" id="RKF23026.1"/>
    </source>
</evidence>
<dbReference type="PANTHER" id="PTHR46268:SF15">
    <property type="entry name" value="UNIVERSAL STRESS PROTEIN HP_0031"/>
    <property type="match status" value="1"/>
</dbReference>
<protein>
    <submittedName>
        <fullName evidence="3">Universal stress protein</fullName>
    </submittedName>
</protein>
<comment type="caution">
    <text evidence="3">The sequence shown here is derived from an EMBL/GenBank/DDBJ whole genome shotgun (WGS) entry which is preliminary data.</text>
</comment>
<name>A0A420EQQ7_9SPHN</name>
<proteinExistence type="inferred from homology"/>
<dbReference type="InterPro" id="IPR006016">
    <property type="entry name" value="UspA"/>
</dbReference>
<gene>
    <name evidence="3" type="ORF">D6851_00485</name>
</gene>
<sequence length="276" mass="30240">MTETERSIIVATDLSARCDRAVDRAVMLGKQLQARIHVVHVTKPVTSVTEQDVRATLADPEEDVDVLLPVGAVPQTILRLANESSADAIITSVARFNSVEDFFLGTAVDHLVRRSTIPVLVAKQRPHRFYEKLLIATDLSPQSRKAFIKAAELFPAADLHLLHAIHMPFESWLRSEHDRAQVRADAQAKLEEFLQHPSIPEDIVKRATINLGEGSADEVVGKAIAEWRPDLIVLGTEGAGGVKRAMLGSTASSLLNWIPTDTLVVHNSMDDGDDEA</sequence>
<dbReference type="EMBL" id="RAPF01000001">
    <property type="protein sequence ID" value="RKF23026.1"/>
    <property type="molecule type" value="Genomic_DNA"/>
</dbReference>
<dbReference type="RefSeq" id="WP_120322929.1">
    <property type="nucleotide sequence ID" value="NZ_RAPF01000001.1"/>
</dbReference>
<dbReference type="InterPro" id="IPR006015">
    <property type="entry name" value="Universal_stress_UspA"/>
</dbReference>
<dbReference type="CDD" id="cd00293">
    <property type="entry name" value="USP-like"/>
    <property type="match status" value="2"/>
</dbReference>
<dbReference type="Pfam" id="PF00582">
    <property type="entry name" value="Usp"/>
    <property type="match status" value="2"/>
</dbReference>
<dbReference type="AlphaFoldDB" id="A0A420EQQ7"/>
<dbReference type="SUPFAM" id="SSF52402">
    <property type="entry name" value="Adenine nucleotide alpha hydrolases-like"/>
    <property type="match status" value="2"/>
</dbReference>
<comment type="similarity">
    <text evidence="1">Belongs to the universal stress protein A family.</text>
</comment>
<reference evidence="3 4" key="1">
    <citation type="submission" date="2018-09" db="EMBL/GenBank/DDBJ databases">
        <title>Altererythrobacter spongiae sp. nov., isolated from a marine sponge.</title>
        <authorList>
            <person name="Zhuang L."/>
            <person name="Luo L."/>
        </authorList>
    </citation>
    <scope>NUCLEOTIDE SEQUENCE [LARGE SCALE GENOMIC DNA]</scope>
    <source>
        <strain evidence="3 4">HN-Y73</strain>
    </source>
</reference>
<dbReference type="PRINTS" id="PR01438">
    <property type="entry name" value="UNVRSLSTRESS"/>
</dbReference>
<feature type="domain" description="UspA" evidence="2">
    <location>
        <begin position="6"/>
        <end position="123"/>
    </location>
</feature>
<dbReference type="OrthoDB" id="5564966at2"/>
<dbReference type="Gene3D" id="3.40.50.620">
    <property type="entry name" value="HUPs"/>
    <property type="match status" value="2"/>
</dbReference>
<dbReference type="Proteomes" id="UP000284395">
    <property type="component" value="Unassembled WGS sequence"/>
</dbReference>
<keyword evidence="4" id="KW-1185">Reference proteome</keyword>
<dbReference type="InterPro" id="IPR014729">
    <property type="entry name" value="Rossmann-like_a/b/a_fold"/>
</dbReference>
<organism evidence="3 4">
    <name type="scientific">Altericroceibacterium spongiae</name>
    <dbReference type="NCBI Taxonomy" id="2320269"/>
    <lineage>
        <taxon>Bacteria</taxon>
        <taxon>Pseudomonadati</taxon>
        <taxon>Pseudomonadota</taxon>
        <taxon>Alphaproteobacteria</taxon>
        <taxon>Sphingomonadales</taxon>
        <taxon>Erythrobacteraceae</taxon>
        <taxon>Altericroceibacterium</taxon>
    </lineage>
</organism>
<evidence type="ECO:0000313" key="4">
    <source>
        <dbReference type="Proteomes" id="UP000284395"/>
    </source>
</evidence>
<dbReference type="PANTHER" id="PTHR46268">
    <property type="entry name" value="STRESS RESPONSE PROTEIN NHAX"/>
    <property type="match status" value="1"/>
</dbReference>